<keyword evidence="5" id="KW-1185">Reference proteome</keyword>
<gene>
    <name evidence="4" type="ORF">PF001_g28440</name>
    <name evidence="3" type="ORF">PF005_g29117</name>
</gene>
<feature type="region of interest" description="Disordered" evidence="1">
    <location>
        <begin position="291"/>
        <end position="362"/>
    </location>
</feature>
<comment type="caution">
    <text evidence="3">The sequence shown here is derived from an EMBL/GenBank/DDBJ whole genome shotgun (WGS) entry which is preliminary data.</text>
</comment>
<evidence type="ECO:0000256" key="1">
    <source>
        <dbReference type="SAM" id="MobiDB-lite"/>
    </source>
</evidence>
<keyword evidence="2" id="KW-0472">Membrane</keyword>
<evidence type="ECO:0000313" key="6">
    <source>
        <dbReference type="Proteomes" id="UP000437068"/>
    </source>
</evidence>
<sequence>MSVSDMPQVVLWFCVWGVFYLCVIFVLLDWLQSSLLDQELPQSLLELLSVPPSVGHHFVQHLALERERPRLGEEDAVHLLLVLVQVHELLRALARHVDVHAVSEKVLGLAECGTLRQRLPPVSTLRAHGNPYEAVLSEGLVLKSINKRLLKSFSEFELRIPVENITEEMLTAAIDHILGSVMNDATPDVMGIMAQHLKMDLGQKDVKARILDYFDCMEEVIEVHGLGKILKSNAKLKCKIIVENLRPGTLKDQVKRAIEYDPALKAVLHRLCDVVKQEAIKNQQAFDLYQRMDKRDSGNKDNRHKKQLGRDKKQFNYDKKQVINDKKQGHHDDRRPAQRPVHRKREEEGSIEGIFGEEEGWS</sequence>
<evidence type="ECO:0000313" key="5">
    <source>
        <dbReference type="Proteomes" id="UP000433483"/>
    </source>
</evidence>
<dbReference type="EMBL" id="QXGE01004262">
    <property type="protein sequence ID" value="KAE9271292.1"/>
    <property type="molecule type" value="Genomic_DNA"/>
</dbReference>
<organism evidence="3 5">
    <name type="scientific">Phytophthora fragariae</name>
    <dbReference type="NCBI Taxonomy" id="53985"/>
    <lineage>
        <taxon>Eukaryota</taxon>
        <taxon>Sar</taxon>
        <taxon>Stramenopiles</taxon>
        <taxon>Oomycota</taxon>
        <taxon>Peronosporomycetes</taxon>
        <taxon>Peronosporales</taxon>
        <taxon>Peronosporaceae</taxon>
        <taxon>Phytophthora</taxon>
    </lineage>
</organism>
<dbReference type="OrthoDB" id="118313at2759"/>
<feature type="transmembrane region" description="Helical" evidence="2">
    <location>
        <begin position="9"/>
        <end position="31"/>
    </location>
</feature>
<evidence type="ECO:0000313" key="4">
    <source>
        <dbReference type="EMBL" id="KAE9271292.1"/>
    </source>
</evidence>
<proteinExistence type="predicted"/>
<accession>A0A6A3VFR4</accession>
<dbReference type="AlphaFoldDB" id="A0A6A3VFR4"/>
<reference evidence="5 6" key="1">
    <citation type="submission" date="2018-08" db="EMBL/GenBank/DDBJ databases">
        <title>Genomic investigation of the strawberry pathogen Phytophthora fragariae indicates pathogenicity is determined by transcriptional variation in three key races.</title>
        <authorList>
            <person name="Adams T.M."/>
            <person name="Armitage A.D."/>
            <person name="Sobczyk M.K."/>
            <person name="Bates H.J."/>
            <person name="Dunwell J.M."/>
            <person name="Nellist C.F."/>
            <person name="Harrison R.J."/>
        </authorList>
    </citation>
    <scope>NUCLEOTIDE SEQUENCE [LARGE SCALE GENOMIC DNA]</scope>
    <source>
        <strain evidence="4 6">A4</strain>
        <strain evidence="3 5">NOV-27</strain>
    </source>
</reference>
<keyword evidence="2" id="KW-1133">Transmembrane helix</keyword>
<dbReference type="Proteomes" id="UP000437068">
    <property type="component" value="Unassembled WGS sequence"/>
</dbReference>
<dbReference type="EMBL" id="QXGB01004329">
    <property type="protein sequence ID" value="KAE9166646.1"/>
    <property type="molecule type" value="Genomic_DNA"/>
</dbReference>
<feature type="compositionally biased region" description="Basic and acidic residues" evidence="1">
    <location>
        <begin position="291"/>
        <end position="301"/>
    </location>
</feature>
<evidence type="ECO:0000313" key="3">
    <source>
        <dbReference type="EMBL" id="KAE9166646.1"/>
    </source>
</evidence>
<feature type="compositionally biased region" description="Basic and acidic residues" evidence="1">
    <location>
        <begin position="308"/>
        <end position="336"/>
    </location>
</feature>
<name>A0A6A3VFR4_9STRA</name>
<keyword evidence="2" id="KW-0812">Transmembrane</keyword>
<dbReference type="Proteomes" id="UP000433483">
    <property type="component" value="Unassembled WGS sequence"/>
</dbReference>
<protein>
    <submittedName>
        <fullName evidence="3">Uncharacterized protein</fullName>
    </submittedName>
</protein>
<evidence type="ECO:0000256" key="2">
    <source>
        <dbReference type="SAM" id="Phobius"/>
    </source>
</evidence>